<comment type="caution">
    <text evidence="2">The sequence shown here is derived from an EMBL/GenBank/DDBJ whole genome shotgun (WGS) entry which is preliminary data.</text>
</comment>
<dbReference type="Pfam" id="PF00745">
    <property type="entry name" value="GlutR_dimer"/>
    <property type="match status" value="1"/>
</dbReference>
<dbReference type="PANTHER" id="PTHR43013:SF1">
    <property type="entry name" value="GLUTAMYL-TRNA REDUCTASE"/>
    <property type="match status" value="1"/>
</dbReference>
<proteinExistence type="predicted"/>
<feature type="non-terminal residue" evidence="2">
    <location>
        <position position="1"/>
    </location>
</feature>
<dbReference type="GO" id="GO:0019353">
    <property type="term" value="P:protoporphyrinogen IX biosynthetic process from glutamate"/>
    <property type="evidence" value="ECO:0007669"/>
    <property type="project" value="TreeGrafter"/>
</dbReference>
<accession>X1D1K2</accession>
<evidence type="ECO:0000313" key="2">
    <source>
        <dbReference type="EMBL" id="GAH02135.1"/>
    </source>
</evidence>
<dbReference type="SUPFAM" id="SSF69075">
    <property type="entry name" value="Glutamyl tRNA-reductase dimerization domain"/>
    <property type="match status" value="1"/>
</dbReference>
<dbReference type="InterPro" id="IPR015896">
    <property type="entry name" value="4pyrrol_synth_GluRdtase_dimer"/>
</dbReference>
<dbReference type="AlphaFoldDB" id="X1D1K2"/>
<evidence type="ECO:0000259" key="1">
    <source>
        <dbReference type="Pfam" id="PF00745"/>
    </source>
</evidence>
<dbReference type="GO" id="GO:0050661">
    <property type="term" value="F:NADP binding"/>
    <property type="evidence" value="ECO:0007669"/>
    <property type="project" value="InterPro"/>
</dbReference>
<organism evidence="2">
    <name type="scientific">marine sediment metagenome</name>
    <dbReference type="NCBI Taxonomy" id="412755"/>
    <lineage>
        <taxon>unclassified sequences</taxon>
        <taxon>metagenomes</taxon>
        <taxon>ecological metagenomes</taxon>
    </lineage>
</organism>
<name>X1D1K2_9ZZZZ</name>
<sequence length="107" mass="12384">EIQRALGIIKDEVDKFTTWWQALEVRPLVSAMTKKGENIRRAQLDKTLKKLQSLSDEERDSLEAMTKAIVTKILNDPIQYLKKNAHNEQDYIQMVNELFQLNGGKPD</sequence>
<dbReference type="GO" id="GO:0008883">
    <property type="term" value="F:glutamyl-tRNA reductase activity"/>
    <property type="evidence" value="ECO:0007669"/>
    <property type="project" value="InterPro"/>
</dbReference>
<protein>
    <recommendedName>
        <fullName evidence="1">Tetrapyrrole biosynthesis glutamyl-tRNA reductase dimerisation domain-containing protein</fullName>
    </recommendedName>
</protein>
<dbReference type="PANTHER" id="PTHR43013">
    <property type="entry name" value="GLUTAMYL-TRNA REDUCTASE"/>
    <property type="match status" value="1"/>
</dbReference>
<reference evidence="2" key="1">
    <citation type="journal article" date="2014" name="Front. Microbiol.">
        <title>High frequency of phylogenetically diverse reductive dehalogenase-homologous genes in deep subseafloor sedimentary metagenomes.</title>
        <authorList>
            <person name="Kawai M."/>
            <person name="Futagami T."/>
            <person name="Toyoda A."/>
            <person name="Takaki Y."/>
            <person name="Nishi S."/>
            <person name="Hori S."/>
            <person name="Arai W."/>
            <person name="Tsubouchi T."/>
            <person name="Morono Y."/>
            <person name="Uchiyama I."/>
            <person name="Ito T."/>
            <person name="Fujiyama A."/>
            <person name="Inagaki F."/>
            <person name="Takami H."/>
        </authorList>
    </citation>
    <scope>NUCLEOTIDE SEQUENCE</scope>
    <source>
        <strain evidence="2">Expedition CK06-06</strain>
    </source>
</reference>
<dbReference type="EMBL" id="BART01021592">
    <property type="protein sequence ID" value="GAH02135.1"/>
    <property type="molecule type" value="Genomic_DNA"/>
</dbReference>
<dbReference type="InterPro" id="IPR036453">
    <property type="entry name" value="GluRdtase_dimer_dom_sf"/>
</dbReference>
<gene>
    <name evidence="2" type="ORF">S01H4_39780</name>
</gene>
<feature type="domain" description="Tetrapyrrole biosynthesis glutamyl-tRNA reductase dimerisation" evidence="1">
    <location>
        <begin position="5"/>
        <end position="101"/>
    </location>
</feature>